<dbReference type="Gene3D" id="3.50.50.60">
    <property type="entry name" value="FAD/NAD(P)-binding domain"/>
    <property type="match status" value="1"/>
</dbReference>
<accession>A0A6A8M3W8</accession>
<proteinExistence type="predicted"/>
<dbReference type="Gene3D" id="3.40.50.720">
    <property type="entry name" value="NAD(P)-binding Rossmann-like Domain"/>
    <property type="match status" value="1"/>
</dbReference>
<organism evidence="1">
    <name type="scientific">Baileyella intestinalis</name>
    <dbReference type="NCBI Taxonomy" id="2606709"/>
    <lineage>
        <taxon>Bacteria</taxon>
        <taxon>Bacillati</taxon>
        <taxon>Bacillota</taxon>
        <taxon>Clostridia</taxon>
        <taxon>Peptostreptococcales</taxon>
        <taxon>Anaerovoracaceae</taxon>
        <taxon>Baileyella</taxon>
    </lineage>
</organism>
<dbReference type="RefSeq" id="WP_154571533.1">
    <property type="nucleotide sequence ID" value="NZ_VUNB01000001.1"/>
</dbReference>
<gene>
    <name evidence="1" type="ORF">FYJ66_00285</name>
</gene>
<dbReference type="EMBL" id="VUNB01000001">
    <property type="protein sequence ID" value="MST68052.1"/>
    <property type="molecule type" value="Genomic_DNA"/>
</dbReference>
<evidence type="ECO:0000313" key="1">
    <source>
        <dbReference type="EMBL" id="MST68052.1"/>
    </source>
</evidence>
<protein>
    <submittedName>
        <fullName evidence="1">Uncharacterized protein</fullName>
    </submittedName>
</protein>
<sequence>MKKLEETGVHIHTSSPCQSVNDDGILCKDANGDEFQIDGDSIICALGLKAKKDVVEELRGLTPQFASIGNCVKPDTITYAVYQGYHAALDIH</sequence>
<reference evidence="1" key="1">
    <citation type="submission" date="2019-09" db="EMBL/GenBank/DDBJ databases">
        <title>In-depth cultivation of the pig gut microbiome towards novel bacterial diversity and tailored functional studies.</title>
        <authorList>
            <person name="Wylensek D."/>
            <person name="Hitch T.C.A."/>
            <person name="Clavel T."/>
        </authorList>
    </citation>
    <scope>NUCLEOTIDE SEQUENCE</scope>
    <source>
        <strain evidence="1">RF-744-FAT-WT-3</strain>
    </source>
</reference>
<dbReference type="InterPro" id="IPR036188">
    <property type="entry name" value="FAD/NAD-bd_sf"/>
</dbReference>
<dbReference type="SUPFAM" id="SSF51905">
    <property type="entry name" value="FAD/NAD(P)-binding domain"/>
    <property type="match status" value="1"/>
</dbReference>
<dbReference type="AlphaFoldDB" id="A0A6A8M3W8"/>
<comment type="caution">
    <text evidence="1">The sequence shown here is derived from an EMBL/GenBank/DDBJ whole genome shotgun (WGS) entry which is preliminary data.</text>
</comment>
<name>A0A6A8M3W8_9FIRM</name>